<dbReference type="Pfam" id="PF06985">
    <property type="entry name" value="HET"/>
    <property type="match status" value="1"/>
</dbReference>
<dbReference type="PANTHER" id="PTHR10622">
    <property type="entry name" value="HET DOMAIN-CONTAINING PROTEIN"/>
    <property type="match status" value="1"/>
</dbReference>
<dbReference type="EMBL" id="JAAMPI010000380">
    <property type="protein sequence ID" value="KAF4632086.1"/>
    <property type="molecule type" value="Genomic_DNA"/>
</dbReference>
<feature type="domain" description="Heterokaryon incompatibility" evidence="1">
    <location>
        <begin position="22"/>
        <end position="111"/>
    </location>
</feature>
<dbReference type="PANTHER" id="PTHR10622:SF12">
    <property type="entry name" value="HET DOMAIN-CONTAINING PROTEIN"/>
    <property type="match status" value="1"/>
</dbReference>
<feature type="domain" description="DUF8212" evidence="2">
    <location>
        <begin position="221"/>
        <end position="252"/>
    </location>
</feature>
<evidence type="ECO:0000313" key="4">
    <source>
        <dbReference type="Proteomes" id="UP000566819"/>
    </source>
</evidence>
<evidence type="ECO:0000259" key="1">
    <source>
        <dbReference type="Pfam" id="PF06985"/>
    </source>
</evidence>
<organism evidence="3 4">
    <name type="scientific">Cudoniella acicularis</name>
    <dbReference type="NCBI Taxonomy" id="354080"/>
    <lineage>
        <taxon>Eukaryota</taxon>
        <taxon>Fungi</taxon>
        <taxon>Dikarya</taxon>
        <taxon>Ascomycota</taxon>
        <taxon>Pezizomycotina</taxon>
        <taxon>Leotiomycetes</taxon>
        <taxon>Helotiales</taxon>
        <taxon>Tricladiaceae</taxon>
        <taxon>Cudoniella</taxon>
    </lineage>
</organism>
<reference evidence="3 4" key="1">
    <citation type="submission" date="2020-03" db="EMBL/GenBank/DDBJ databases">
        <title>Draft Genome Sequence of Cudoniella acicularis.</title>
        <authorList>
            <person name="Buettner E."/>
            <person name="Kellner H."/>
        </authorList>
    </citation>
    <scope>NUCLEOTIDE SEQUENCE [LARGE SCALE GENOMIC DNA]</scope>
    <source>
        <strain evidence="3 4">DSM 108380</strain>
    </source>
</reference>
<comment type="caution">
    <text evidence="3">The sequence shown here is derived from an EMBL/GenBank/DDBJ whole genome shotgun (WGS) entry which is preliminary data.</text>
</comment>
<evidence type="ECO:0008006" key="5">
    <source>
        <dbReference type="Google" id="ProtNLM"/>
    </source>
</evidence>
<keyword evidence="4" id="KW-1185">Reference proteome</keyword>
<dbReference type="Proteomes" id="UP000566819">
    <property type="component" value="Unassembled WGS sequence"/>
</dbReference>
<sequence>MRLLNTTTKELEEFDETTVPSYGILSHTWEKSSEVLFHEIGLPGVESKKGYAKITRTCELAASRGLEYIWVDTCCIDKRSSAELSEAVNSMFQYYLKSDICFAYLADLDQEVETQSGLSSCRWFTRGWTLQELIASPTIEFYDEKWNMRGTKASLEESLHRITGINKRVLRNSASITSISVARKMSWAASRQTTRSEDLAYCLLGIFDVNMPLLYGEGPKSFMRLQEEIIKTTHDLSIFAWKAPSPEAQEFRGILARSPAEFASPPEQTDQNGNDASSADLLGILHGEFSVTNKGVKIALRLLCTDTYPGVYILPLADDRSVPWTSRSQTGIYIQKIGADTFVRARPSSIYFSSIGLDCEMEKRAIYVVRDLAANMCSSVHNIRRSAIQFNVRGCVRIRQIYPESLWDYHNKLLLVPDPNRFLGEVFLRKEEMLGTSTAPTISILFFFDGEKPIGYIQDNPSSDENGRFF</sequence>
<dbReference type="InterPro" id="IPR010730">
    <property type="entry name" value="HET"/>
</dbReference>
<protein>
    <recommendedName>
        <fullName evidence="5">Heterokaryon incompatibility domain-containing protein</fullName>
    </recommendedName>
</protein>
<dbReference type="Pfam" id="PF26640">
    <property type="entry name" value="DUF8212"/>
    <property type="match status" value="1"/>
</dbReference>
<evidence type="ECO:0000313" key="3">
    <source>
        <dbReference type="EMBL" id="KAF4632086.1"/>
    </source>
</evidence>
<dbReference type="AlphaFoldDB" id="A0A8H4RMP8"/>
<proteinExistence type="predicted"/>
<evidence type="ECO:0000259" key="2">
    <source>
        <dbReference type="Pfam" id="PF26640"/>
    </source>
</evidence>
<dbReference type="InterPro" id="IPR058525">
    <property type="entry name" value="DUF8212"/>
</dbReference>
<gene>
    <name evidence="3" type="ORF">G7Y89_g6051</name>
</gene>
<dbReference type="OrthoDB" id="674604at2759"/>
<accession>A0A8H4RMP8</accession>
<name>A0A8H4RMP8_9HELO</name>